<reference evidence="1" key="1">
    <citation type="submission" date="2021-01" db="EMBL/GenBank/DDBJ databases">
        <authorList>
            <person name="Sun Q."/>
        </authorList>
    </citation>
    <scope>NUCLEOTIDE SEQUENCE</scope>
    <source>
        <strain evidence="1">YIM B02566</strain>
    </source>
</reference>
<dbReference type="Proteomes" id="UP000616151">
    <property type="component" value="Unassembled WGS sequence"/>
</dbReference>
<organism evidence="1 2">
    <name type="scientific">Taklimakanibacter albus</name>
    <dbReference type="NCBI Taxonomy" id="2800327"/>
    <lineage>
        <taxon>Bacteria</taxon>
        <taxon>Pseudomonadati</taxon>
        <taxon>Pseudomonadota</taxon>
        <taxon>Alphaproteobacteria</taxon>
        <taxon>Hyphomicrobiales</taxon>
        <taxon>Aestuariivirgaceae</taxon>
        <taxon>Taklimakanibacter</taxon>
    </lineage>
</organism>
<proteinExistence type="predicted"/>
<gene>
    <name evidence="1" type="ORF">JHL16_05315</name>
</gene>
<dbReference type="EMBL" id="JAENHL010000006">
    <property type="protein sequence ID" value="MBK1865762.1"/>
    <property type="molecule type" value="Genomic_DNA"/>
</dbReference>
<evidence type="ECO:0000313" key="2">
    <source>
        <dbReference type="Proteomes" id="UP000616151"/>
    </source>
</evidence>
<name>A0ACC5QZF7_9HYPH</name>
<comment type="caution">
    <text evidence="1">The sequence shown here is derived from an EMBL/GenBank/DDBJ whole genome shotgun (WGS) entry which is preliminary data.</text>
</comment>
<evidence type="ECO:0000313" key="1">
    <source>
        <dbReference type="EMBL" id="MBK1865762.1"/>
    </source>
</evidence>
<protein>
    <submittedName>
        <fullName evidence="1">DUF87 domain-containing protein</fullName>
    </submittedName>
</protein>
<accession>A0ACC5QZF7</accession>
<sequence length="647" mass="71203">MTRTKAPAIDSVDRIGRIVAVTGGHAIILLDTADGQDQHSSSHCPEIGTLLKVDTSTSVTLALVSALSSPMPSHGQSDQELRIIEVEFIGELPKDEHGRPKSFRRGISTYPSLGNVVFRASKEELSKAYACDTDTAIRIGHIQQDASIPAMVKIDELLGKHFAVLGTTGTGKSCSVALILRRILEKNPQAHIVLLDVHREYEQSFNEWSEVITPENMTLPFWLLNFEEIVEILIGTQAHREADIEILRELIPIAKQRYMHNQRKDKSNVLRQRDLDGTNVGVDTPVPYRASDLLALLDEQIGKLDLRGELAPYKRLKSRVETISRDPRYAFMFGNLTVQDTMAQTLSRIFRIPVAGKPISILELGGLPSEIINVVVSVLARLAFDFGLWSGGQIPITFVCEEAHRYVPIDRTLGFEPTKRAISRIAKEGRKYGVSLCLVTQRPAELDPTILSQCSTIFSFRLSNERDQEILKAGISDAARSLLEFMSTMGTGDAITFGEGVALPTRVKFDMLPAHAWPRSNTASFTEGWAREAPSETFLQDVVSRWRQQSFGTYATEPEPAPAPAMPDPLQRPTAPLRQPAAAAFAPSGATPPPITPNELQGIQSRLRRTLPPLTPGETPAAPPPQQPADAGNKQTSISSLLKQFRA</sequence>
<keyword evidence="2" id="KW-1185">Reference proteome</keyword>